<dbReference type="InterPro" id="IPR055170">
    <property type="entry name" value="GFO_IDH_MocA-like_dom"/>
</dbReference>
<accession>A0ABT1ZDW3</accession>
<proteinExistence type="predicted"/>
<evidence type="ECO:0000259" key="3">
    <source>
        <dbReference type="Pfam" id="PF01408"/>
    </source>
</evidence>
<evidence type="ECO:0000313" key="5">
    <source>
        <dbReference type="EMBL" id="MCS0498880.1"/>
    </source>
</evidence>
<dbReference type="PANTHER" id="PTHR43818">
    <property type="entry name" value="BCDNA.GH03377"/>
    <property type="match status" value="1"/>
</dbReference>
<dbReference type="Proteomes" id="UP001205337">
    <property type="component" value="Unassembled WGS sequence"/>
</dbReference>
<keyword evidence="1" id="KW-0560">Oxidoreductase</keyword>
<feature type="domain" description="Gfo/Idh/MocA-like oxidoreductase N-terminal" evidence="3">
    <location>
        <begin position="4"/>
        <end position="130"/>
    </location>
</feature>
<dbReference type="InterPro" id="IPR050463">
    <property type="entry name" value="Gfo/Idh/MocA_oxidrdct_glycsds"/>
</dbReference>
<evidence type="ECO:0000313" key="6">
    <source>
        <dbReference type="Proteomes" id="UP001205337"/>
    </source>
</evidence>
<dbReference type="PANTHER" id="PTHR43818:SF11">
    <property type="entry name" value="BCDNA.GH03377"/>
    <property type="match status" value="1"/>
</dbReference>
<evidence type="ECO:0000259" key="4">
    <source>
        <dbReference type="Pfam" id="PF22725"/>
    </source>
</evidence>
<dbReference type="SUPFAM" id="SSF55347">
    <property type="entry name" value="Glyceraldehyde-3-phosphate dehydrogenase-like, C-terminal domain"/>
    <property type="match status" value="1"/>
</dbReference>
<organism evidence="5 6">
    <name type="scientific">Protaetiibacter mangrovi</name>
    <dbReference type="NCBI Taxonomy" id="2970926"/>
    <lineage>
        <taxon>Bacteria</taxon>
        <taxon>Bacillati</taxon>
        <taxon>Actinomycetota</taxon>
        <taxon>Actinomycetes</taxon>
        <taxon>Micrococcales</taxon>
        <taxon>Microbacteriaceae</taxon>
        <taxon>Protaetiibacter</taxon>
    </lineage>
</organism>
<keyword evidence="2" id="KW-0520">NAD</keyword>
<keyword evidence="6" id="KW-1185">Reference proteome</keyword>
<comment type="caution">
    <text evidence="5">The sequence shown here is derived from an EMBL/GenBank/DDBJ whole genome shotgun (WGS) entry which is preliminary data.</text>
</comment>
<reference evidence="5 6" key="1">
    <citation type="submission" date="2022-08" db="EMBL/GenBank/DDBJ databases">
        <authorList>
            <person name="Li F."/>
        </authorList>
    </citation>
    <scope>NUCLEOTIDE SEQUENCE [LARGE SCALE GENOMIC DNA]</scope>
    <source>
        <strain evidence="5 6">10F1B-8-1</strain>
    </source>
</reference>
<dbReference type="SUPFAM" id="SSF51735">
    <property type="entry name" value="NAD(P)-binding Rossmann-fold domains"/>
    <property type="match status" value="1"/>
</dbReference>
<sequence>MKELKVALIGAGFMGRAHSLAYALAPIASPLGATIVKQVLVDANAELAAGAAEQLGWAESGTDWREVVSRDDIDIVDICTPPQFHAEIALAAIEAGKHVFCEKPITNDPDEARAIVAAAARAGVVTQVGYNYRHTPAVAFAKKLLDEGRLGTPLQFRAQYAQEVGFWADPNRWRALKATGGSGTVGDIGSHIIDIAEHLFGDIVRVAARARSYGGDGWRAESERLDGDLIDDAAVWLAEFANGAIGTFSVSQFSVGRKNRVYFEFDASKAAVQFDWNDREVFRVAYVDEEPDHRGFRLIHTNDQHPDGWWRLAGLGTGYPDVSAIQFQHFIRAIVDGTPTAPDFARAAHVEDVVAAVYRAAASDSWVDVVEGGAH</sequence>
<dbReference type="Gene3D" id="3.30.360.10">
    <property type="entry name" value="Dihydrodipicolinate Reductase, domain 2"/>
    <property type="match status" value="1"/>
</dbReference>
<name>A0ABT1ZDW3_9MICO</name>
<dbReference type="EMBL" id="JANTHX010000005">
    <property type="protein sequence ID" value="MCS0498880.1"/>
    <property type="molecule type" value="Genomic_DNA"/>
</dbReference>
<protein>
    <submittedName>
        <fullName evidence="5">Gfo/Idh/MocA family oxidoreductase</fullName>
    </submittedName>
</protein>
<dbReference type="Pfam" id="PF01408">
    <property type="entry name" value="GFO_IDH_MocA"/>
    <property type="match status" value="1"/>
</dbReference>
<feature type="domain" description="GFO/IDH/MocA-like oxidoreductase" evidence="4">
    <location>
        <begin position="140"/>
        <end position="270"/>
    </location>
</feature>
<dbReference type="RefSeq" id="WP_258797895.1">
    <property type="nucleotide sequence ID" value="NZ_JANTHX010000005.1"/>
</dbReference>
<dbReference type="InterPro" id="IPR036291">
    <property type="entry name" value="NAD(P)-bd_dom_sf"/>
</dbReference>
<dbReference type="InterPro" id="IPR000683">
    <property type="entry name" value="Gfo/Idh/MocA-like_OxRdtase_N"/>
</dbReference>
<dbReference type="Pfam" id="PF22725">
    <property type="entry name" value="GFO_IDH_MocA_C3"/>
    <property type="match status" value="1"/>
</dbReference>
<dbReference type="Gene3D" id="3.40.50.720">
    <property type="entry name" value="NAD(P)-binding Rossmann-like Domain"/>
    <property type="match status" value="1"/>
</dbReference>
<evidence type="ECO:0000256" key="1">
    <source>
        <dbReference type="ARBA" id="ARBA00023002"/>
    </source>
</evidence>
<gene>
    <name evidence="5" type="ORF">NUH29_04865</name>
</gene>
<evidence type="ECO:0000256" key="2">
    <source>
        <dbReference type="ARBA" id="ARBA00023027"/>
    </source>
</evidence>